<feature type="compositionally biased region" description="Basic and acidic residues" evidence="3">
    <location>
        <begin position="136"/>
        <end position="150"/>
    </location>
</feature>
<feature type="region of interest" description="Disordered" evidence="3">
    <location>
        <begin position="1"/>
        <end position="45"/>
    </location>
</feature>
<name>A0A4V6DIE1_9PEZI</name>
<feature type="region of interest" description="Disordered" evidence="3">
    <location>
        <begin position="657"/>
        <end position="683"/>
    </location>
</feature>
<dbReference type="InterPro" id="IPR015915">
    <property type="entry name" value="Kelch-typ_b-propeller"/>
</dbReference>
<accession>A0A4V6DIE1</accession>
<keyword evidence="4" id="KW-0812">Transmembrane</keyword>
<comment type="caution">
    <text evidence="5">The sequence shown here is derived from an EMBL/GenBank/DDBJ whole genome shotgun (WGS) entry which is preliminary data.</text>
</comment>
<feature type="compositionally biased region" description="Polar residues" evidence="3">
    <location>
        <begin position="856"/>
        <end position="888"/>
    </location>
</feature>
<dbReference type="Gene3D" id="2.120.10.80">
    <property type="entry name" value="Kelch-type beta propeller"/>
    <property type="match status" value="2"/>
</dbReference>
<dbReference type="Proteomes" id="UP000310108">
    <property type="component" value="Unassembled WGS sequence"/>
</dbReference>
<keyword evidence="2" id="KW-0677">Repeat</keyword>
<feature type="compositionally biased region" description="Low complexity" evidence="3">
    <location>
        <begin position="662"/>
        <end position="682"/>
    </location>
</feature>
<keyword evidence="6" id="KW-1185">Reference proteome</keyword>
<reference evidence="5 6" key="1">
    <citation type="journal article" date="2019" name="PLoS ONE">
        <title>Comparative genome analysis indicates high evolutionary potential of pathogenicity genes in Colletotrichum tanaceti.</title>
        <authorList>
            <person name="Lelwala R.V."/>
            <person name="Korhonen P.K."/>
            <person name="Young N.D."/>
            <person name="Scott J.B."/>
            <person name="Ades P.A."/>
            <person name="Gasser R.B."/>
            <person name="Taylor P.W.J."/>
        </authorList>
    </citation>
    <scope>NUCLEOTIDE SEQUENCE [LARGE SCALE GENOMIC DNA]</scope>
    <source>
        <strain evidence="5">BRIP57314</strain>
    </source>
</reference>
<evidence type="ECO:0000313" key="5">
    <source>
        <dbReference type="EMBL" id="TKW58836.1"/>
    </source>
</evidence>
<feature type="compositionally biased region" description="Gly residues" evidence="3">
    <location>
        <begin position="830"/>
        <end position="844"/>
    </location>
</feature>
<keyword evidence="1" id="KW-0880">Kelch repeat</keyword>
<dbReference type="STRING" id="1306861.A0A4V6DIE1"/>
<keyword evidence="4" id="KW-1133">Transmembrane helix</keyword>
<evidence type="ECO:0000256" key="1">
    <source>
        <dbReference type="ARBA" id="ARBA00022441"/>
    </source>
</evidence>
<keyword evidence="4" id="KW-0472">Membrane</keyword>
<feature type="region of interest" description="Disordered" evidence="3">
    <location>
        <begin position="787"/>
        <end position="896"/>
    </location>
</feature>
<gene>
    <name evidence="5" type="ORF">CTA1_8673</name>
</gene>
<feature type="compositionally biased region" description="Acidic residues" evidence="3">
    <location>
        <begin position="116"/>
        <end position="135"/>
    </location>
</feature>
<organism evidence="5 6">
    <name type="scientific">Colletotrichum tanaceti</name>
    <dbReference type="NCBI Taxonomy" id="1306861"/>
    <lineage>
        <taxon>Eukaryota</taxon>
        <taxon>Fungi</taxon>
        <taxon>Dikarya</taxon>
        <taxon>Ascomycota</taxon>
        <taxon>Pezizomycotina</taxon>
        <taxon>Sordariomycetes</taxon>
        <taxon>Hypocreomycetidae</taxon>
        <taxon>Glomerellales</taxon>
        <taxon>Glomerellaceae</taxon>
        <taxon>Colletotrichum</taxon>
        <taxon>Colletotrichum destructivum species complex</taxon>
    </lineage>
</organism>
<dbReference type="PANTHER" id="PTHR46093:SF18">
    <property type="entry name" value="FIBRONECTIN TYPE-III DOMAIN-CONTAINING PROTEIN"/>
    <property type="match status" value="1"/>
</dbReference>
<dbReference type="SUPFAM" id="SSF117281">
    <property type="entry name" value="Kelch motif"/>
    <property type="match status" value="1"/>
</dbReference>
<dbReference type="OrthoDB" id="10251809at2759"/>
<feature type="compositionally biased region" description="Basic and acidic residues" evidence="3">
    <location>
        <begin position="10"/>
        <end position="21"/>
    </location>
</feature>
<dbReference type="EMBL" id="PJEX01000018">
    <property type="protein sequence ID" value="TKW58836.1"/>
    <property type="molecule type" value="Genomic_DNA"/>
</dbReference>
<feature type="transmembrane region" description="Helical" evidence="4">
    <location>
        <begin position="724"/>
        <end position="748"/>
    </location>
</feature>
<dbReference type="AlphaFoldDB" id="A0A4V6DIE1"/>
<sequence length="915" mass="97590">MSFVNLSRPPLDHRPHSDPYARPRFNSQNTSDRLREGSGLRPLPFSMVSNIKKGRKSVFKELGLDDDFSDDCASTPATESFQRARERNNDLILSEKRLGDVSGLASKREDALNRDGDDENDEDEDEDEDEDDDGAEDRRSETGQRDVQREHSRRTNPNQVAKHSWYNKLSQGYRRPRIRTASSAPPPTVSSLHRLGMIVLLIAVILPAFSYNNGRRKVGSGADAGVIRPRQTTASTDVCLRWAQQAALLNGTLYMYGGQSKTDESQTVNTWNNDFLTLDLTRSWDTKSPALKGMTRPDGPPAVANGFLWQDYDNLYLYGGQFADNDGAEGAYATVPPVSVWRYSVKGDSWIEFRDPRTSAGNYSTAANTPVQRSAEGAGLSVPELGLSWYFGGHLDWLTTAGWSIHTPRVYLKSLLEFTHPGFANTGVDALRGGVAGAADGGVFRNITEGGLQESDAFPERADGVLVFVPGWGVRGVLIGMAGGSDRTFVDDLGTLDVFDIATSEWYHQRTTGDRPSVRVNPCAAVASAPDASSFQIYFFGGQTLQPFGNQTQYNDMYILSIPAFTWIKVDAGDGVPAPRAGHTCTMRDGQIIVAGGYIGPDAKCESPGVYVFDASNLRWTSSFEAGDHPADLSPENSVLAGSYGYQVPGKVQRVIGGSSDGGATATTPAAGPATGGPFATGKSPVFTITQGGSTATITSFGPTSTSNPADESGGGGRGANPGLVAAGVVAGVLGALALYLGFCAWLYRRQVAAYKQHLSQVNRYAGASPMHFEEEAAAAAGFFPSSRAAGKGGRGHRRDGSTVSDESFSWVGTGVEPKWMTDDPTPSGSGSGGGGGGGIGVGVNGFPRKSEDARTFSSGPSGTANDPRTSSSRHANTDNESVSSTEQLLEGQEPSFFSVVMGPRRALRVVNSSE</sequence>
<evidence type="ECO:0000256" key="2">
    <source>
        <dbReference type="ARBA" id="ARBA00022737"/>
    </source>
</evidence>
<proteinExistence type="predicted"/>
<protein>
    <submittedName>
        <fullName evidence="5">Kelch repeat-containing protein</fullName>
    </submittedName>
</protein>
<evidence type="ECO:0000313" key="6">
    <source>
        <dbReference type="Proteomes" id="UP000310108"/>
    </source>
</evidence>
<dbReference type="Pfam" id="PF24681">
    <property type="entry name" value="Kelch_KLHDC2_KLHL20_DRC7"/>
    <property type="match status" value="1"/>
</dbReference>
<dbReference type="PANTHER" id="PTHR46093">
    <property type="entry name" value="ACYL-COA-BINDING DOMAIN-CONTAINING PROTEIN 5"/>
    <property type="match status" value="1"/>
</dbReference>
<feature type="compositionally biased region" description="Basic and acidic residues" evidence="3">
    <location>
        <begin position="106"/>
        <end position="115"/>
    </location>
</feature>
<evidence type="ECO:0000256" key="4">
    <source>
        <dbReference type="SAM" id="Phobius"/>
    </source>
</evidence>
<feature type="region of interest" description="Disordered" evidence="3">
    <location>
        <begin position="103"/>
        <end position="167"/>
    </location>
</feature>
<evidence type="ECO:0000256" key="3">
    <source>
        <dbReference type="SAM" id="MobiDB-lite"/>
    </source>
</evidence>